<dbReference type="EMBL" id="AORV01000060">
    <property type="protein sequence ID" value="EMS70059.1"/>
    <property type="molecule type" value="Genomic_DNA"/>
</dbReference>
<keyword evidence="14" id="KW-1185">Reference proteome</keyword>
<dbReference type="NCBIfam" id="TIGR00221">
    <property type="entry name" value="nagA"/>
    <property type="match status" value="1"/>
</dbReference>
<dbReference type="AlphaFoldDB" id="S0FLL5"/>
<evidence type="ECO:0000256" key="7">
    <source>
        <dbReference type="ARBA" id="ARBA00047647"/>
    </source>
</evidence>
<sequence length="401" mass="43327">MDRVKIFNGRIITPCRMLERGTIVIENGCISCVSAEDVTAGDAFEINANGNYVAPGFIDIHTHGGGGYDFMDATVEAYLGAAEVHAQYGTTSIVPTTLTCTNEELRRSFEAFRKAKAINRKGADLIGIHLEGPYFSPEQKGAQDPRYIRKPLKEEYERIFEWSDDIVRWSAAPEIEGAMEFCRYASKKGALMSIGHSDAIGEEVAEAFENGFTHVTHLYSAMSGVKRINGLRVSGVIESAFLIDEMTVEVIADGIHIPPDLLKLVYKIKGPSRTVLVTDSMRAAGMGEGPSILGSLRDGMEVIVEDGVAKLPGRKAFAGSVATADRLVRTMVKSAGVPLVDAISMITATPAKVIGIDDKKGSLAAGKVADIVIFDQDINILTTIVKGKTVYEREQPPVKLA</sequence>
<dbReference type="PIRSF" id="PIRSF038994">
    <property type="entry name" value="NagA"/>
    <property type="match status" value="1"/>
</dbReference>
<evidence type="ECO:0000256" key="9">
    <source>
        <dbReference type="PIRNR" id="PIRNR038994"/>
    </source>
</evidence>
<dbReference type="FunFam" id="3.20.20.140:FF:000004">
    <property type="entry name" value="N-acetylglucosamine-6-phosphate deacetylase"/>
    <property type="match status" value="1"/>
</dbReference>
<comment type="cofactor">
    <cofactor evidence="11">
        <name>a divalent metal cation</name>
        <dbReference type="ChEBI" id="CHEBI:60240"/>
    </cofactor>
    <text evidence="11">Binds 1 divalent metal cation per subunit.</text>
</comment>
<dbReference type="SUPFAM" id="SSF51338">
    <property type="entry name" value="Composite domain of metallo-dependent hydrolases"/>
    <property type="match status" value="1"/>
</dbReference>
<evidence type="ECO:0000256" key="3">
    <source>
        <dbReference type="ARBA" id="ARBA00018029"/>
    </source>
</evidence>
<keyword evidence="5 9" id="KW-0378">Hydrolase</keyword>
<evidence type="ECO:0000256" key="1">
    <source>
        <dbReference type="ARBA" id="ARBA00010716"/>
    </source>
</evidence>
<dbReference type="CDD" id="cd00854">
    <property type="entry name" value="NagA"/>
    <property type="match status" value="1"/>
</dbReference>
<keyword evidence="6 9" id="KW-0119">Carbohydrate metabolism</keyword>
<dbReference type="GO" id="GO:0046872">
    <property type="term" value="F:metal ion binding"/>
    <property type="evidence" value="ECO:0007669"/>
    <property type="project" value="UniProtKB-KW"/>
</dbReference>
<dbReference type="InterPro" id="IPR003764">
    <property type="entry name" value="GlcNAc_6-P_deAcase"/>
</dbReference>
<dbReference type="Gene3D" id="3.20.20.140">
    <property type="entry name" value="Metal-dependent hydrolases"/>
    <property type="match status" value="1"/>
</dbReference>
<comment type="caution">
    <text evidence="13">The sequence shown here is derived from an EMBL/GenBank/DDBJ whole genome shotgun (WGS) entry which is preliminary data.</text>
</comment>
<evidence type="ECO:0000313" key="14">
    <source>
        <dbReference type="Proteomes" id="UP000014155"/>
    </source>
</evidence>
<comment type="catalytic activity">
    <reaction evidence="7">
        <text>N-acetyl-D-glucosamine 6-phosphate + H2O = D-glucosamine 6-phosphate + acetate</text>
        <dbReference type="Rhea" id="RHEA:22936"/>
        <dbReference type="ChEBI" id="CHEBI:15377"/>
        <dbReference type="ChEBI" id="CHEBI:30089"/>
        <dbReference type="ChEBI" id="CHEBI:57513"/>
        <dbReference type="ChEBI" id="CHEBI:58725"/>
        <dbReference type="EC" id="3.5.1.25"/>
    </reaction>
</comment>
<evidence type="ECO:0000259" key="12">
    <source>
        <dbReference type="Pfam" id="PF01979"/>
    </source>
</evidence>
<dbReference type="STRING" id="1195236.CTER_4250"/>
<dbReference type="InterPro" id="IPR006680">
    <property type="entry name" value="Amidohydro-rel"/>
</dbReference>
<dbReference type="eggNOG" id="COG1820">
    <property type="taxonomic scope" value="Bacteria"/>
</dbReference>
<name>S0FLL5_RUMCE</name>
<dbReference type="PANTHER" id="PTHR11113:SF14">
    <property type="entry name" value="N-ACETYLGLUCOSAMINE-6-PHOSPHATE DEACETYLASE"/>
    <property type="match status" value="1"/>
</dbReference>
<dbReference type="SUPFAM" id="SSF51556">
    <property type="entry name" value="Metallo-dependent hydrolases"/>
    <property type="match status" value="1"/>
</dbReference>
<dbReference type="Proteomes" id="UP000014155">
    <property type="component" value="Unassembled WGS sequence"/>
</dbReference>
<reference evidence="13 14" key="1">
    <citation type="journal article" date="2013" name="Genome Announc.">
        <title>Draft Genome Sequence of the Cellulolytic, Mesophilic, Anaerobic Bacterium Clostridium termitidis Strain CT1112 (DSM 5398).</title>
        <authorList>
            <person name="Lal S."/>
            <person name="Ramachandran U."/>
            <person name="Zhang X."/>
            <person name="Munir R."/>
            <person name="Sparling R."/>
            <person name="Levin D.B."/>
        </authorList>
    </citation>
    <scope>NUCLEOTIDE SEQUENCE [LARGE SCALE GENOMIC DNA]</scope>
    <source>
        <strain evidence="13 14">CT1112</strain>
    </source>
</reference>
<organism evidence="13 14">
    <name type="scientific">Ruminiclostridium cellobioparum subsp. termitidis CT1112</name>
    <dbReference type="NCBI Taxonomy" id="1195236"/>
    <lineage>
        <taxon>Bacteria</taxon>
        <taxon>Bacillati</taxon>
        <taxon>Bacillota</taxon>
        <taxon>Clostridia</taxon>
        <taxon>Eubacteriales</taxon>
        <taxon>Oscillospiraceae</taxon>
        <taxon>Ruminiclostridium</taxon>
    </lineage>
</organism>
<dbReference type="Pfam" id="PF01979">
    <property type="entry name" value="Amidohydro_1"/>
    <property type="match status" value="1"/>
</dbReference>
<accession>S0FLL5</accession>
<gene>
    <name evidence="13" type="ORF">CTER_4250</name>
</gene>
<proteinExistence type="inferred from homology"/>
<dbReference type="InterPro" id="IPR011059">
    <property type="entry name" value="Metal-dep_hydrolase_composite"/>
</dbReference>
<evidence type="ECO:0000256" key="11">
    <source>
        <dbReference type="PIRSR" id="PIRSR038994-3"/>
    </source>
</evidence>
<feature type="active site" description="Proton donor/acceptor" evidence="10">
    <location>
        <position position="279"/>
    </location>
</feature>
<dbReference type="GO" id="GO:0008448">
    <property type="term" value="F:N-acetylglucosamine-6-phosphate deacetylase activity"/>
    <property type="evidence" value="ECO:0007669"/>
    <property type="project" value="UniProtKB-EC"/>
</dbReference>
<feature type="binding site" evidence="11">
    <location>
        <position position="217"/>
    </location>
    <ligand>
        <name>Zn(2+)</name>
        <dbReference type="ChEBI" id="CHEBI:29105"/>
    </ligand>
</feature>
<evidence type="ECO:0000256" key="6">
    <source>
        <dbReference type="ARBA" id="ARBA00023277"/>
    </source>
</evidence>
<feature type="domain" description="Amidohydrolase-related" evidence="12">
    <location>
        <begin position="52"/>
        <end position="390"/>
    </location>
</feature>
<dbReference type="InterPro" id="IPR032466">
    <property type="entry name" value="Metal_Hydrolase"/>
</dbReference>
<dbReference type="PANTHER" id="PTHR11113">
    <property type="entry name" value="N-ACETYLGLUCOSAMINE-6-PHOSPHATE DEACETYLASE"/>
    <property type="match status" value="1"/>
</dbReference>
<keyword evidence="4 11" id="KW-0479">Metal-binding</keyword>
<comment type="similarity">
    <text evidence="1 9">Belongs to the metallo-dependent hydrolases superfamily. NagA family.</text>
</comment>
<dbReference type="PATRIC" id="fig|1195236.3.peg.4426"/>
<evidence type="ECO:0000256" key="5">
    <source>
        <dbReference type="ARBA" id="ARBA00022801"/>
    </source>
</evidence>
<feature type="binding site" evidence="11">
    <location>
        <position position="196"/>
    </location>
    <ligand>
        <name>Zn(2+)</name>
        <dbReference type="ChEBI" id="CHEBI:29105"/>
    </ligand>
</feature>
<evidence type="ECO:0000256" key="10">
    <source>
        <dbReference type="PIRSR" id="PIRSR038994-1"/>
    </source>
</evidence>
<evidence type="ECO:0000256" key="4">
    <source>
        <dbReference type="ARBA" id="ARBA00022723"/>
    </source>
</evidence>
<feature type="binding site" evidence="11">
    <location>
        <position position="131"/>
    </location>
    <ligand>
        <name>Zn(2+)</name>
        <dbReference type="ChEBI" id="CHEBI:29105"/>
    </ligand>
</feature>
<comment type="pathway">
    <text evidence="8">Amino-sugar metabolism; N-acetylneuraminate degradation; D-fructose 6-phosphate from N-acetylneuraminate: step 4/5.</text>
</comment>
<evidence type="ECO:0000256" key="8">
    <source>
        <dbReference type="ARBA" id="ARBA00060590"/>
    </source>
</evidence>
<dbReference type="EC" id="3.5.1.25" evidence="2"/>
<dbReference type="RefSeq" id="WP_004629117.1">
    <property type="nucleotide sequence ID" value="NZ_AORV01000060.1"/>
</dbReference>
<dbReference type="Gene3D" id="2.30.40.10">
    <property type="entry name" value="Urease, subunit C, domain 1"/>
    <property type="match status" value="1"/>
</dbReference>
<evidence type="ECO:0000313" key="13">
    <source>
        <dbReference type="EMBL" id="EMS70059.1"/>
    </source>
</evidence>
<protein>
    <recommendedName>
        <fullName evidence="3">N-acetylglucosamine-6-phosphate deacetylase</fullName>
        <ecNumber evidence="2">3.5.1.25</ecNumber>
    </recommendedName>
</protein>
<dbReference type="GO" id="GO:0006046">
    <property type="term" value="P:N-acetylglucosamine catabolic process"/>
    <property type="evidence" value="ECO:0007669"/>
    <property type="project" value="TreeGrafter"/>
</dbReference>
<evidence type="ECO:0000256" key="2">
    <source>
        <dbReference type="ARBA" id="ARBA00011899"/>
    </source>
</evidence>